<evidence type="ECO:0000313" key="2">
    <source>
        <dbReference type="Proteomes" id="UP000008076"/>
    </source>
</evidence>
<gene>
    <name evidence="1" type="ORF">EDI_116460</name>
</gene>
<proteinExistence type="predicted"/>
<dbReference type="EMBL" id="DS548173">
    <property type="protein sequence ID" value="EDR29105.1"/>
    <property type="molecule type" value="Genomic_DNA"/>
</dbReference>
<protein>
    <recommendedName>
        <fullName evidence="3">Protein kinase domain-containing protein</fullName>
    </recommendedName>
</protein>
<dbReference type="Proteomes" id="UP000008076">
    <property type="component" value="Unassembled WGS sequence"/>
</dbReference>
<evidence type="ECO:0000313" key="1">
    <source>
        <dbReference type="EMBL" id="EDR29105.1"/>
    </source>
</evidence>
<dbReference type="VEuPathDB" id="AmoebaDB:EDI_116460"/>
<dbReference type="AlphaFoldDB" id="B0E8N7"/>
<dbReference type="PANTHER" id="PTHR45756:SF1">
    <property type="entry name" value="PROTEIN KINASE DOMAIN CONTAINING PROTEIN"/>
    <property type="match status" value="1"/>
</dbReference>
<dbReference type="GeneID" id="5879646"/>
<dbReference type="RefSeq" id="XP_001734723.1">
    <property type="nucleotide sequence ID" value="XM_001734671.1"/>
</dbReference>
<sequence length="237" mass="26664">MSSRGQPLSNSISTIFDEEFPLTLEPKIEKLTFGSNYAIQGIPLSETIGFYNNTDNTYKLTVTTGESPKYELSVDESKFTIKKGERIQIKITLVFRHYATMGLTGQVQFSLKKKSLMGGESIQRALRFQLEGVVPAYNEKDLVKSSDDEQFRVGMINGVLSMVKNESVVAFKYNVKDEFEKQDYEFIQSVYRDIHHPAILGMAGIVLSSSTILLDGDTVTDLQSLMEKEKMAVPFLL</sequence>
<dbReference type="OrthoDB" id="25946at2759"/>
<accession>B0E8N7</accession>
<dbReference type="KEGG" id="edi:EDI_116460"/>
<evidence type="ECO:0008006" key="3">
    <source>
        <dbReference type="Google" id="ProtNLM"/>
    </source>
</evidence>
<keyword evidence="2" id="KW-1185">Reference proteome</keyword>
<reference evidence="2" key="1">
    <citation type="submission" date="2007-12" db="EMBL/GenBank/DDBJ databases">
        <title>Annotation of Entamoeba dispar SAW760.</title>
        <authorList>
            <person name="Lorenzi H."/>
            <person name="Inman J."/>
            <person name="Schobel S."/>
            <person name="Amedeo P."/>
            <person name="Caler E."/>
        </authorList>
    </citation>
    <scope>NUCLEOTIDE SEQUENCE [LARGE SCALE GENOMIC DNA]</scope>
    <source>
        <strain evidence="2">ATCC PRA-260 / SAW760</strain>
    </source>
</reference>
<dbReference type="InterPro" id="IPR053215">
    <property type="entry name" value="TKL_Ser/Thr_kinase"/>
</dbReference>
<name>B0E8N7_ENTDS</name>
<dbReference type="PANTHER" id="PTHR45756">
    <property type="entry name" value="PALMITOYLTRANSFERASE"/>
    <property type="match status" value="1"/>
</dbReference>
<feature type="non-terminal residue" evidence="1">
    <location>
        <position position="237"/>
    </location>
</feature>
<organism evidence="2">
    <name type="scientific">Entamoeba dispar (strain ATCC PRA-260 / SAW760)</name>
    <dbReference type="NCBI Taxonomy" id="370354"/>
    <lineage>
        <taxon>Eukaryota</taxon>
        <taxon>Amoebozoa</taxon>
        <taxon>Evosea</taxon>
        <taxon>Archamoebae</taxon>
        <taxon>Mastigamoebida</taxon>
        <taxon>Entamoebidae</taxon>
        <taxon>Entamoeba</taxon>
    </lineage>
</organism>